<evidence type="ECO:0000256" key="4">
    <source>
        <dbReference type="ARBA" id="ARBA00022723"/>
    </source>
</evidence>
<accession>A0A855X3C7</accession>
<gene>
    <name evidence="10" type="ORF">C3F09_11835</name>
</gene>
<reference evidence="10 11" key="1">
    <citation type="journal article" date="2018" name="ISME J.">
        <title>A methanotrophic archaeon couples anaerobic oxidation of methane to Fe(III) reduction.</title>
        <authorList>
            <person name="Cai C."/>
            <person name="Leu A.O."/>
            <person name="Xie G.J."/>
            <person name="Guo J."/>
            <person name="Feng Y."/>
            <person name="Zhao J.X."/>
            <person name="Tyson G.W."/>
            <person name="Yuan Z."/>
            <person name="Hu S."/>
        </authorList>
    </citation>
    <scope>NUCLEOTIDE SEQUENCE [LARGE SCALE GENOMIC DNA]</scope>
    <source>
        <strain evidence="10">FeB_12</strain>
    </source>
</reference>
<dbReference type="GO" id="GO:0005829">
    <property type="term" value="C:cytosol"/>
    <property type="evidence" value="ECO:0007669"/>
    <property type="project" value="TreeGrafter"/>
</dbReference>
<evidence type="ECO:0000256" key="2">
    <source>
        <dbReference type="ARBA" id="ARBA00022485"/>
    </source>
</evidence>
<dbReference type="GO" id="GO:0051539">
    <property type="term" value="F:4 iron, 4 sulfur cluster binding"/>
    <property type="evidence" value="ECO:0007669"/>
    <property type="project" value="UniProtKB-KW"/>
</dbReference>
<dbReference type="InterPro" id="IPR006638">
    <property type="entry name" value="Elp3/MiaA/NifB-like_rSAM"/>
</dbReference>
<dbReference type="Pfam" id="PF04055">
    <property type="entry name" value="Radical_SAM"/>
    <property type="match status" value="1"/>
</dbReference>
<dbReference type="GO" id="GO:0046872">
    <property type="term" value="F:metal ion binding"/>
    <property type="evidence" value="ECO:0007669"/>
    <property type="project" value="UniProtKB-KW"/>
</dbReference>
<evidence type="ECO:0000313" key="11">
    <source>
        <dbReference type="Proteomes" id="UP000250918"/>
    </source>
</evidence>
<evidence type="ECO:0000256" key="7">
    <source>
        <dbReference type="ARBA" id="ARBA00033765"/>
    </source>
</evidence>
<evidence type="ECO:0000259" key="9">
    <source>
        <dbReference type="PROSITE" id="PS51918"/>
    </source>
</evidence>
<name>A0A855X3C7_9BACT</name>
<dbReference type="Gene3D" id="3.80.30.20">
    <property type="entry name" value="tm_1862 like domain"/>
    <property type="match status" value="1"/>
</dbReference>
<dbReference type="PROSITE" id="PS50926">
    <property type="entry name" value="TRAM"/>
    <property type="match status" value="1"/>
</dbReference>
<keyword evidence="4" id="KW-0479">Metal-binding</keyword>
<dbReference type="PANTHER" id="PTHR43020">
    <property type="entry name" value="CDK5 REGULATORY SUBUNIT-ASSOCIATED PROTEIN 1"/>
    <property type="match status" value="1"/>
</dbReference>
<dbReference type="Pfam" id="PF01938">
    <property type="entry name" value="TRAM"/>
    <property type="match status" value="1"/>
</dbReference>
<dbReference type="InterPro" id="IPR023404">
    <property type="entry name" value="rSAM_horseshoe"/>
</dbReference>
<feature type="domain" description="Radical SAM core" evidence="9">
    <location>
        <begin position="1"/>
        <end position="139"/>
    </location>
</feature>
<sequence length="208" mass="23322">MTSHPKDLSRSLVDLMADEPRVMPHIHLPMQSGSNRILKKMGRQYSIEHYMSIVEYIRATVPYVSLTTDLIVGFPSETEEEYEATLAAVRAIQFDAAFMFRYSIRPGTTAAKEADDIPEAEKIRRLNGLIALQQRISVERNQRELGEIRYGMVEGTSRRSRELLRARTEGNKMVLFKGNGTTGAGQVVPIRITSADAFTLHGEIAGSH</sequence>
<keyword evidence="6" id="KW-0411">Iron-sulfur</keyword>
<evidence type="ECO:0000256" key="1">
    <source>
        <dbReference type="ARBA" id="ARBA00003234"/>
    </source>
</evidence>
<keyword evidence="2" id="KW-0004">4Fe-4S</keyword>
<dbReference type="SMART" id="SM00729">
    <property type="entry name" value="Elp3"/>
    <property type="match status" value="1"/>
</dbReference>
<comment type="caution">
    <text evidence="10">The sequence shown here is derived from an EMBL/GenBank/DDBJ whole genome shotgun (WGS) entry which is preliminary data.</text>
</comment>
<protein>
    <recommendedName>
        <fullName evidence="7">tRNA-2-methylthio-N(6)-dimethylallyladenosine synthase</fullName>
        <ecNumber evidence="7">2.8.4.3</ecNumber>
    </recommendedName>
</protein>
<dbReference type="GO" id="GO:0035597">
    <property type="term" value="F:tRNA-2-methylthio-N(6)-dimethylallyladenosine(37) synthase activity"/>
    <property type="evidence" value="ECO:0007669"/>
    <property type="project" value="UniProtKB-EC"/>
</dbReference>
<dbReference type="PANTHER" id="PTHR43020:SF2">
    <property type="entry name" value="MITOCHONDRIAL TRNA METHYLTHIOTRANSFERASE CDK5RAP1"/>
    <property type="match status" value="1"/>
</dbReference>
<evidence type="ECO:0000313" key="10">
    <source>
        <dbReference type="EMBL" id="PWB68350.1"/>
    </source>
</evidence>
<dbReference type="Proteomes" id="UP000250918">
    <property type="component" value="Unassembled WGS sequence"/>
</dbReference>
<dbReference type="InterPro" id="IPR007197">
    <property type="entry name" value="rSAM"/>
</dbReference>
<comment type="function">
    <text evidence="1">Catalyzes the methylthiolation of N6-(dimethylallyl)adenosine (i(6)A), leading to the formation of 2-methylthio-N6-(dimethylallyl)adenosine (ms(2)i(6)A) at position 37 in tRNAs that read codons beginning with uridine.</text>
</comment>
<proteinExistence type="predicted"/>
<dbReference type="EC" id="2.8.4.3" evidence="7"/>
<evidence type="ECO:0000259" key="8">
    <source>
        <dbReference type="PROSITE" id="PS50926"/>
    </source>
</evidence>
<feature type="domain" description="TRAM" evidence="8">
    <location>
        <begin position="142"/>
        <end position="206"/>
    </location>
</feature>
<keyword evidence="3" id="KW-0949">S-adenosyl-L-methionine</keyword>
<dbReference type="InterPro" id="IPR058240">
    <property type="entry name" value="rSAM_sf"/>
</dbReference>
<evidence type="ECO:0000256" key="6">
    <source>
        <dbReference type="ARBA" id="ARBA00023014"/>
    </source>
</evidence>
<evidence type="ECO:0000256" key="5">
    <source>
        <dbReference type="ARBA" id="ARBA00023004"/>
    </source>
</evidence>
<dbReference type="PROSITE" id="PS51918">
    <property type="entry name" value="RADICAL_SAM"/>
    <property type="match status" value="1"/>
</dbReference>
<organism evidence="10 11">
    <name type="scientific">candidate division GN15 bacterium</name>
    <dbReference type="NCBI Taxonomy" id="2072418"/>
    <lineage>
        <taxon>Bacteria</taxon>
        <taxon>candidate division GN15</taxon>
    </lineage>
</organism>
<dbReference type="EMBL" id="PQAP01000204">
    <property type="protein sequence ID" value="PWB68350.1"/>
    <property type="molecule type" value="Genomic_DNA"/>
</dbReference>
<dbReference type="InterPro" id="IPR002792">
    <property type="entry name" value="TRAM_dom"/>
</dbReference>
<dbReference type="AlphaFoldDB" id="A0A855X3C7"/>
<keyword evidence="5" id="KW-0408">Iron</keyword>
<evidence type="ECO:0000256" key="3">
    <source>
        <dbReference type="ARBA" id="ARBA00022691"/>
    </source>
</evidence>
<dbReference type="SUPFAM" id="SSF102114">
    <property type="entry name" value="Radical SAM enzymes"/>
    <property type="match status" value="1"/>
</dbReference>